<reference evidence="2" key="1">
    <citation type="journal article" date="2024" name="IScience">
        <title>Strigolactones Initiate the Formation of Haustorium-like Structures in Castilleja.</title>
        <authorList>
            <person name="Buerger M."/>
            <person name="Peterson D."/>
            <person name="Chory J."/>
        </authorList>
    </citation>
    <scope>NUCLEOTIDE SEQUENCE [LARGE SCALE GENOMIC DNA]</scope>
</reference>
<evidence type="ECO:0000313" key="1">
    <source>
        <dbReference type="EMBL" id="KAL3655790.1"/>
    </source>
</evidence>
<name>A0ABD3ENK3_9LAMI</name>
<organism evidence="1 2">
    <name type="scientific">Castilleja foliolosa</name>
    <dbReference type="NCBI Taxonomy" id="1961234"/>
    <lineage>
        <taxon>Eukaryota</taxon>
        <taxon>Viridiplantae</taxon>
        <taxon>Streptophyta</taxon>
        <taxon>Embryophyta</taxon>
        <taxon>Tracheophyta</taxon>
        <taxon>Spermatophyta</taxon>
        <taxon>Magnoliopsida</taxon>
        <taxon>eudicotyledons</taxon>
        <taxon>Gunneridae</taxon>
        <taxon>Pentapetalae</taxon>
        <taxon>asterids</taxon>
        <taxon>lamiids</taxon>
        <taxon>Lamiales</taxon>
        <taxon>Orobanchaceae</taxon>
        <taxon>Pedicularideae</taxon>
        <taxon>Castillejinae</taxon>
        <taxon>Castilleja</taxon>
    </lineage>
</organism>
<keyword evidence="2" id="KW-1185">Reference proteome</keyword>
<comment type="caution">
    <text evidence="1">The sequence shown here is derived from an EMBL/GenBank/DDBJ whole genome shotgun (WGS) entry which is preliminary data.</text>
</comment>
<protein>
    <submittedName>
        <fullName evidence="1">Uncharacterized protein</fullName>
    </submittedName>
</protein>
<proteinExistence type="predicted"/>
<dbReference type="EMBL" id="JAVIJP010000001">
    <property type="protein sequence ID" value="KAL3655790.1"/>
    <property type="molecule type" value="Genomic_DNA"/>
</dbReference>
<accession>A0ABD3ENK3</accession>
<gene>
    <name evidence="1" type="ORF">CASFOL_000186</name>
</gene>
<dbReference type="Proteomes" id="UP001632038">
    <property type="component" value="Unassembled WGS sequence"/>
</dbReference>
<evidence type="ECO:0000313" key="2">
    <source>
        <dbReference type="Proteomes" id="UP001632038"/>
    </source>
</evidence>
<sequence>MAANGLWPRSCGVNGAATPIGYKNPSPNSICSQFSPLLQNPIHISNIRPIRLFSRLADLTAARWGHSCSVATVRQRFSCRNWQQSKARMQEMKEKELRFSGNGDAINHVCKVFVNGFGFSG</sequence>
<dbReference type="AlphaFoldDB" id="A0ABD3ENK3"/>